<dbReference type="AlphaFoldDB" id="I9G9K2"/>
<dbReference type="PATRIC" id="fig|997884.3.peg.4475"/>
<dbReference type="Proteomes" id="UP000003089">
    <property type="component" value="Unassembled WGS sequence"/>
</dbReference>
<organism evidence="1 2">
    <name type="scientific">Bacteroides nordii CL02T12C05</name>
    <dbReference type="NCBI Taxonomy" id="997884"/>
    <lineage>
        <taxon>Bacteria</taxon>
        <taxon>Pseudomonadati</taxon>
        <taxon>Bacteroidota</taxon>
        <taxon>Bacteroidia</taxon>
        <taxon>Bacteroidales</taxon>
        <taxon>Bacteroidaceae</taxon>
        <taxon>Bacteroides</taxon>
    </lineage>
</organism>
<dbReference type="STRING" id="997884.HMPREF1068_04355"/>
<proteinExistence type="predicted"/>
<sequence>MSVFPIFISLHIEKYETISAQTKENLSFFVFLSQYARFYAEAKKNN</sequence>
<comment type="caution">
    <text evidence="1">The sequence shown here is derived from an EMBL/GenBank/DDBJ whole genome shotgun (WGS) entry which is preliminary data.</text>
</comment>
<reference evidence="1 2" key="1">
    <citation type="submission" date="2012-02" db="EMBL/GenBank/DDBJ databases">
        <title>The Genome Sequence of Bacteroides nordii CL02T12C05.</title>
        <authorList>
            <consortium name="The Broad Institute Genome Sequencing Platform"/>
            <person name="Earl A."/>
            <person name="Ward D."/>
            <person name="Feldgarden M."/>
            <person name="Gevers D."/>
            <person name="Zitomersky N.L."/>
            <person name="Coyne M.J."/>
            <person name="Comstock L.E."/>
            <person name="Young S.K."/>
            <person name="Zeng Q."/>
            <person name="Gargeya S."/>
            <person name="Fitzgerald M."/>
            <person name="Haas B."/>
            <person name="Abouelleil A."/>
            <person name="Alvarado L."/>
            <person name="Arachchi H.M."/>
            <person name="Berlin A."/>
            <person name="Chapman S.B."/>
            <person name="Gearin G."/>
            <person name="Goldberg J."/>
            <person name="Griggs A."/>
            <person name="Gujja S."/>
            <person name="Hansen M."/>
            <person name="Heiman D."/>
            <person name="Howarth C."/>
            <person name="Larimer J."/>
            <person name="Lui A."/>
            <person name="MacDonald P.J.P."/>
            <person name="McCowen C."/>
            <person name="Montmayeur A."/>
            <person name="Murphy C."/>
            <person name="Neiman D."/>
            <person name="Pearson M."/>
            <person name="Priest M."/>
            <person name="Roberts A."/>
            <person name="Saif S."/>
            <person name="Shea T."/>
            <person name="Sisk P."/>
            <person name="Stolte C."/>
            <person name="Sykes S."/>
            <person name="Wortman J."/>
            <person name="Nusbaum C."/>
            <person name="Birren B."/>
        </authorList>
    </citation>
    <scope>NUCLEOTIDE SEQUENCE [LARGE SCALE GENOMIC DNA]</scope>
    <source>
        <strain evidence="1 2">CL02T12C05</strain>
    </source>
</reference>
<dbReference type="HOGENOM" id="CLU_3180277_0_0_10"/>
<dbReference type="EMBL" id="AGXS01000030">
    <property type="protein sequence ID" value="EIY43159.1"/>
    <property type="molecule type" value="Genomic_DNA"/>
</dbReference>
<protein>
    <submittedName>
        <fullName evidence="1">Uncharacterized protein</fullName>
    </submittedName>
</protein>
<accession>I9G9K2</accession>
<evidence type="ECO:0000313" key="1">
    <source>
        <dbReference type="EMBL" id="EIY43159.1"/>
    </source>
</evidence>
<name>I9G9K2_9BACE</name>
<keyword evidence="2" id="KW-1185">Reference proteome</keyword>
<evidence type="ECO:0000313" key="2">
    <source>
        <dbReference type="Proteomes" id="UP000003089"/>
    </source>
</evidence>
<gene>
    <name evidence="1" type="ORF">HMPREF1068_04355</name>
</gene>